<protein>
    <submittedName>
        <fullName evidence="1">Uncharacterized protein</fullName>
    </submittedName>
</protein>
<evidence type="ECO:0000313" key="2">
    <source>
        <dbReference type="Proteomes" id="UP000790377"/>
    </source>
</evidence>
<proteinExistence type="predicted"/>
<reference evidence="1" key="1">
    <citation type="journal article" date="2021" name="New Phytol.">
        <title>Evolutionary innovations through gain and loss of genes in the ectomycorrhizal Boletales.</title>
        <authorList>
            <person name="Wu G."/>
            <person name="Miyauchi S."/>
            <person name="Morin E."/>
            <person name="Kuo A."/>
            <person name="Drula E."/>
            <person name="Varga T."/>
            <person name="Kohler A."/>
            <person name="Feng B."/>
            <person name="Cao Y."/>
            <person name="Lipzen A."/>
            <person name="Daum C."/>
            <person name="Hundley H."/>
            <person name="Pangilinan J."/>
            <person name="Johnson J."/>
            <person name="Barry K."/>
            <person name="LaButti K."/>
            <person name="Ng V."/>
            <person name="Ahrendt S."/>
            <person name="Min B."/>
            <person name="Choi I.G."/>
            <person name="Park H."/>
            <person name="Plett J.M."/>
            <person name="Magnuson J."/>
            <person name="Spatafora J.W."/>
            <person name="Nagy L.G."/>
            <person name="Henrissat B."/>
            <person name="Grigoriev I.V."/>
            <person name="Yang Z.L."/>
            <person name="Xu J."/>
            <person name="Martin F.M."/>
        </authorList>
    </citation>
    <scope>NUCLEOTIDE SEQUENCE</scope>
    <source>
        <strain evidence="1">ATCC 28755</strain>
    </source>
</reference>
<dbReference type="EMBL" id="MU267941">
    <property type="protein sequence ID" value="KAH7907072.1"/>
    <property type="molecule type" value="Genomic_DNA"/>
</dbReference>
<keyword evidence="2" id="KW-1185">Reference proteome</keyword>
<sequence length="360" mass="41141">MNNAGTMEIEYTEYINKCFREIFRHSCRTRSFRLLFKYWVNLLEGASVPIPSFPRLEELKVNSGLAKHFPISLDPFLNSPRLQQVSWLCRQYPEPLIRIGAQITQLTYPDLVYYVDEKITALLRAFPNLTYLDVCRKGHVPFDLDIPVHPRNLHTFRSSEIVLHLGIAPNLRHLILELSLGNCTCLPQFLSQSPQIECLDLNISCCVLPDSPIFQFAPLSPCLVTLNITFRTVPSVLTLEKAFEMLTRTANLTSTLPKLQHFTLNVPCFGHTLVPLNSEMLLRMLESRCNYGQTFPDSAPTVAALRSCTINREDREGNPVHDSSLYQMADARRRLKMLQNHGLVLEGNTFTSILDDHRLL</sequence>
<name>A0ACB8A292_9AGAM</name>
<dbReference type="Proteomes" id="UP000790377">
    <property type="component" value="Unassembled WGS sequence"/>
</dbReference>
<accession>A0ACB8A292</accession>
<gene>
    <name evidence="1" type="ORF">BJ138DRAFT_541977</name>
</gene>
<organism evidence="1 2">
    <name type="scientific">Hygrophoropsis aurantiaca</name>
    <dbReference type="NCBI Taxonomy" id="72124"/>
    <lineage>
        <taxon>Eukaryota</taxon>
        <taxon>Fungi</taxon>
        <taxon>Dikarya</taxon>
        <taxon>Basidiomycota</taxon>
        <taxon>Agaricomycotina</taxon>
        <taxon>Agaricomycetes</taxon>
        <taxon>Agaricomycetidae</taxon>
        <taxon>Boletales</taxon>
        <taxon>Coniophorineae</taxon>
        <taxon>Hygrophoropsidaceae</taxon>
        <taxon>Hygrophoropsis</taxon>
    </lineage>
</organism>
<comment type="caution">
    <text evidence="1">The sequence shown here is derived from an EMBL/GenBank/DDBJ whole genome shotgun (WGS) entry which is preliminary data.</text>
</comment>
<evidence type="ECO:0000313" key="1">
    <source>
        <dbReference type="EMBL" id="KAH7907072.1"/>
    </source>
</evidence>